<reference evidence="2 3" key="1">
    <citation type="submission" date="2012-12" db="EMBL/GenBank/DDBJ databases">
        <title>Genome Assembly of Photobacterium sp. AK15.</title>
        <authorList>
            <person name="Khatri I."/>
            <person name="Vaidya B."/>
            <person name="Srinivas T.N.R."/>
            <person name="Subramanian S."/>
            <person name="Pinnaka A."/>
        </authorList>
    </citation>
    <scope>NUCLEOTIDE SEQUENCE [LARGE SCALE GENOMIC DNA]</scope>
    <source>
        <strain evidence="2 3">AK15</strain>
    </source>
</reference>
<name>L8JB50_9GAMM</name>
<dbReference type="Pfam" id="PF18864">
    <property type="entry name" value="AbiTii"/>
    <property type="match status" value="1"/>
</dbReference>
<dbReference type="InterPro" id="IPR041304">
    <property type="entry name" value="AbiTii"/>
</dbReference>
<feature type="domain" description="AbiTii" evidence="1">
    <location>
        <begin position="12"/>
        <end position="192"/>
    </location>
</feature>
<dbReference type="PATRIC" id="fig|1056511.3.peg.3297"/>
<accession>L8JB50</accession>
<evidence type="ECO:0000313" key="3">
    <source>
        <dbReference type="Proteomes" id="UP000011134"/>
    </source>
</evidence>
<proteinExistence type="predicted"/>
<protein>
    <recommendedName>
        <fullName evidence="1">AbiTii domain-containing protein</fullName>
    </recommendedName>
</protein>
<organism evidence="2 3">
    <name type="scientific">Photobacterium marinum</name>
    <dbReference type="NCBI Taxonomy" id="1056511"/>
    <lineage>
        <taxon>Bacteria</taxon>
        <taxon>Pseudomonadati</taxon>
        <taxon>Pseudomonadota</taxon>
        <taxon>Gammaproteobacteria</taxon>
        <taxon>Vibrionales</taxon>
        <taxon>Vibrionaceae</taxon>
        <taxon>Photobacterium</taxon>
    </lineage>
</organism>
<dbReference type="EMBL" id="AMZO01000023">
    <property type="protein sequence ID" value="ELR64652.1"/>
    <property type="molecule type" value="Genomic_DNA"/>
</dbReference>
<dbReference type="AlphaFoldDB" id="L8JB50"/>
<sequence>MQVVGGNMTQSVILDIQEEAMNESLTLSSLLLKAYTVATKLELRDFADWAKSEMNGYNCFGKELPDYRSPKGRLRAFNGQGWTPVQISDRNFEKLLSTAYCFESMAEIEDILCKMKEEVYYPLNGKQSHMVGELVNFRTEYAVFVSRSALKRISTKVRTSILDWALELEKNGVKGEGVSFTRHEKEIARVTTNNITISGPFQGILGDVQDSQITQNLSMTNQKGDTEALIRLLKEKDVSDPDIEELMSAIELDGEVLPEKGFGVRVSSWIGNMITKAATGAWSIGVGAAGSFLGNVIGHYYGLS</sequence>
<gene>
    <name evidence="2" type="ORF">C942_02223</name>
</gene>
<evidence type="ECO:0000313" key="2">
    <source>
        <dbReference type="EMBL" id="ELR64652.1"/>
    </source>
</evidence>
<keyword evidence="3" id="KW-1185">Reference proteome</keyword>
<dbReference type="Proteomes" id="UP000011134">
    <property type="component" value="Unassembled WGS sequence"/>
</dbReference>
<evidence type="ECO:0000259" key="1">
    <source>
        <dbReference type="Pfam" id="PF18864"/>
    </source>
</evidence>
<comment type="caution">
    <text evidence="2">The sequence shown here is derived from an EMBL/GenBank/DDBJ whole genome shotgun (WGS) entry which is preliminary data.</text>
</comment>